<dbReference type="Proteomes" id="UP000308549">
    <property type="component" value="Unassembled WGS sequence"/>
</dbReference>
<feature type="region of interest" description="Disordered" evidence="1">
    <location>
        <begin position="41"/>
        <end position="81"/>
    </location>
</feature>
<protein>
    <submittedName>
        <fullName evidence="2">Uncharacterized protein</fullName>
    </submittedName>
</protein>
<keyword evidence="3" id="KW-1185">Reference proteome</keyword>
<feature type="compositionally biased region" description="Pro residues" evidence="1">
    <location>
        <begin position="47"/>
        <end position="56"/>
    </location>
</feature>
<dbReference type="OrthoDB" id="10057496at2759"/>
<evidence type="ECO:0000313" key="3">
    <source>
        <dbReference type="Proteomes" id="UP000308549"/>
    </source>
</evidence>
<dbReference type="AlphaFoldDB" id="A0A4U0TP35"/>
<sequence>MFHAPPHPFYYIAPGPTCAYLNGPMGINGLFTPPPSYQILASTPTPIQKPAPPAPKAPKKKIALPPLPPPPPPPPPEPQKKSEIAIKKTSNFYAPPSIPPGTNYWFPAERTQLHIFNKGVKIWEERWKGDKKAFKSFSVDVNWPAKAIIERTRGATTAEQGAVLAAGWAVTEVIERGDNTFLKFVLGIEEGEGVAAGMAGGA</sequence>
<evidence type="ECO:0000256" key="1">
    <source>
        <dbReference type="SAM" id="MobiDB-lite"/>
    </source>
</evidence>
<gene>
    <name evidence="2" type="ORF">B0A50_07420</name>
</gene>
<feature type="compositionally biased region" description="Pro residues" evidence="1">
    <location>
        <begin position="65"/>
        <end position="77"/>
    </location>
</feature>
<organism evidence="2 3">
    <name type="scientific">Salinomyces thailandicus</name>
    <dbReference type="NCBI Taxonomy" id="706561"/>
    <lineage>
        <taxon>Eukaryota</taxon>
        <taxon>Fungi</taxon>
        <taxon>Dikarya</taxon>
        <taxon>Ascomycota</taxon>
        <taxon>Pezizomycotina</taxon>
        <taxon>Dothideomycetes</taxon>
        <taxon>Dothideomycetidae</taxon>
        <taxon>Mycosphaerellales</taxon>
        <taxon>Teratosphaeriaceae</taxon>
        <taxon>Salinomyces</taxon>
    </lineage>
</organism>
<comment type="caution">
    <text evidence="2">The sequence shown here is derived from an EMBL/GenBank/DDBJ whole genome shotgun (WGS) entry which is preliminary data.</text>
</comment>
<name>A0A4U0TP35_9PEZI</name>
<dbReference type="EMBL" id="NAJL01000053">
    <property type="protein sequence ID" value="TKA23586.1"/>
    <property type="molecule type" value="Genomic_DNA"/>
</dbReference>
<accession>A0A4U0TP35</accession>
<reference evidence="2 3" key="1">
    <citation type="submission" date="2017-03" db="EMBL/GenBank/DDBJ databases">
        <title>Genomes of endolithic fungi from Antarctica.</title>
        <authorList>
            <person name="Coleine C."/>
            <person name="Masonjones S."/>
            <person name="Stajich J.E."/>
        </authorList>
    </citation>
    <scope>NUCLEOTIDE SEQUENCE [LARGE SCALE GENOMIC DNA]</scope>
    <source>
        <strain evidence="2 3">CCFEE 6315</strain>
    </source>
</reference>
<evidence type="ECO:0000313" key="2">
    <source>
        <dbReference type="EMBL" id="TKA23586.1"/>
    </source>
</evidence>
<proteinExistence type="predicted"/>